<keyword evidence="2" id="KW-0812">Transmembrane</keyword>
<feature type="transmembrane region" description="Helical" evidence="2">
    <location>
        <begin position="113"/>
        <end position="135"/>
    </location>
</feature>
<name>A0A7R8WI58_9CRUS</name>
<evidence type="ECO:0000256" key="1">
    <source>
        <dbReference type="SAM" id="MobiDB-lite"/>
    </source>
</evidence>
<protein>
    <submittedName>
        <fullName evidence="3">Uncharacterized protein</fullName>
    </submittedName>
</protein>
<dbReference type="EMBL" id="OB664295">
    <property type="protein sequence ID" value="CAD7232148.1"/>
    <property type="molecule type" value="Genomic_DNA"/>
</dbReference>
<dbReference type="AlphaFoldDB" id="A0A7R8WI58"/>
<gene>
    <name evidence="3" type="ORF">CTOB1V02_LOCUS9989</name>
</gene>
<dbReference type="OrthoDB" id="5984008at2759"/>
<organism evidence="3">
    <name type="scientific">Cyprideis torosa</name>
    <dbReference type="NCBI Taxonomy" id="163714"/>
    <lineage>
        <taxon>Eukaryota</taxon>
        <taxon>Metazoa</taxon>
        <taxon>Ecdysozoa</taxon>
        <taxon>Arthropoda</taxon>
        <taxon>Crustacea</taxon>
        <taxon>Oligostraca</taxon>
        <taxon>Ostracoda</taxon>
        <taxon>Podocopa</taxon>
        <taxon>Podocopida</taxon>
        <taxon>Cytherocopina</taxon>
        <taxon>Cytheroidea</taxon>
        <taxon>Cytherideidae</taxon>
        <taxon>Cyprideis</taxon>
    </lineage>
</organism>
<accession>A0A7R8WI58</accession>
<sequence>MYRHMSLRTDDPPRNYAEVKKSLPDVIGIIPADLLIPLSSDRNRESSGFLKGTASSPYRSILNKGILQLRGDGTLGLLEEKWFGGQHQECEQDAIESFMEGLSSIGLYNFGPAFLVVIVGLFIALLVAVCELCVYSRQKSRQELRPLSHQFKDELQDSIRLKPQTTNHPPGLSPMAPQPGLQMQPLQTPISTTAPPMNPQQTPSPAMMPMNSPYHHSAPHHYPPGANPTQPGIGGQKPLPPFPNSYQGLS</sequence>
<reference evidence="3" key="1">
    <citation type="submission" date="2020-11" db="EMBL/GenBank/DDBJ databases">
        <authorList>
            <person name="Tran Van P."/>
        </authorList>
    </citation>
    <scope>NUCLEOTIDE SEQUENCE</scope>
</reference>
<evidence type="ECO:0000313" key="3">
    <source>
        <dbReference type="EMBL" id="CAD7232148.1"/>
    </source>
</evidence>
<proteinExistence type="predicted"/>
<feature type="region of interest" description="Disordered" evidence="1">
    <location>
        <begin position="161"/>
        <end position="250"/>
    </location>
</feature>
<keyword evidence="2" id="KW-0472">Membrane</keyword>
<feature type="compositionally biased region" description="Polar residues" evidence="1">
    <location>
        <begin position="184"/>
        <end position="204"/>
    </location>
</feature>
<evidence type="ECO:0000256" key="2">
    <source>
        <dbReference type="SAM" id="Phobius"/>
    </source>
</evidence>
<keyword evidence="2" id="KW-1133">Transmembrane helix</keyword>